<proteinExistence type="predicted"/>
<evidence type="ECO:0000313" key="2">
    <source>
        <dbReference type="EMBL" id="CAE21873.1"/>
    </source>
</evidence>
<name>Q7V576_PROMM</name>
<keyword evidence="2" id="KW-0238">DNA-binding</keyword>
<reference evidence="2 3" key="1">
    <citation type="journal article" date="2003" name="Nature">
        <title>Genome divergence in two Prochlorococcus ecotypes reflects oceanic niche differentiation.</title>
        <authorList>
            <person name="Rocap G."/>
            <person name="Larimer F.W."/>
            <person name="Lamerdin J.E."/>
            <person name="Malfatti S."/>
            <person name="Chain P."/>
            <person name="Ahlgren N.A."/>
            <person name="Arellano A."/>
            <person name="Coleman M."/>
            <person name="Hauser L."/>
            <person name="Hess W.R."/>
            <person name="Johnson Z.I."/>
            <person name="Land M.L."/>
            <person name="Lindell D."/>
            <person name="Post A.F."/>
            <person name="Regala W."/>
            <person name="Shah M."/>
            <person name="Shaw S.L."/>
            <person name="Steglich C."/>
            <person name="Sullivan M.B."/>
            <person name="Ting C.S."/>
            <person name="Tolonen A."/>
            <person name="Webb E.A."/>
            <person name="Zinser E.R."/>
            <person name="Chisholm S.W."/>
        </authorList>
    </citation>
    <scope>NUCLEOTIDE SEQUENCE [LARGE SCALE GENOMIC DNA]</scope>
    <source>
        <strain evidence="3">MIT 9313</strain>
    </source>
</reference>
<dbReference type="GO" id="GO:0003677">
    <property type="term" value="F:DNA binding"/>
    <property type="evidence" value="ECO:0007669"/>
    <property type="project" value="UniProtKB-KW"/>
</dbReference>
<gene>
    <name evidence="2" type="ordered locus">PMT_1698</name>
</gene>
<dbReference type="HOGENOM" id="CLU_2261289_0_0_3"/>
<evidence type="ECO:0000313" key="3">
    <source>
        <dbReference type="Proteomes" id="UP000001423"/>
    </source>
</evidence>
<dbReference type="Proteomes" id="UP000001423">
    <property type="component" value="Chromosome"/>
</dbReference>
<dbReference type="AlphaFoldDB" id="Q7V576"/>
<feature type="compositionally biased region" description="Polar residues" evidence="1">
    <location>
        <begin position="36"/>
        <end position="46"/>
    </location>
</feature>
<accession>Q7V576</accession>
<keyword evidence="3" id="KW-1185">Reference proteome</keyword>
<dbReference type="KEGG" id="pmt:PMT_1698"/>
<evidence type="ECO:0000256" key="1">
    <source>
        <dbReference type="SAM" id="MobiDB-lite"/>
    </source>
</evidence>
<feature type="region of interest" description="Disordered" evidence="1">
    <location>
        <begin position="1"/>
        <end position="59"/>
    </location>
</feature>
<protein>
    <submittedName>
        <fullName evidence="2">Possible WRKY DNA-binding domain</fullName>
    </submittedName>
</protein>
<sequence>MPCSADPSLEDGRTRKVCSGSSRAHHPPPVCPIPSYGNNRPMSQCSDPPKSKQAHKRRNDNQLAKFFYLNAHDHFIGDKRAEPALKAVSCTATGSLTHKDKEP</sequence>
<organism evidence="2 3">
    <name type="scientific">Prochlorococcus marinus (strain MIT 9313)</name>
    <dbReference type="NCBI Taxonomy" id="74547"/>
    <lineage>
        <taxon>Bacteria</taxon>
        <taxon>Bacillati</taxon>
        <taxon>Cyanobacteriota</taxon>
        <taxon>Cyanophyceae</taxon>
        <taxon>Synechococcales</taxon>
        <taxon>Prochlorococcaceae</taxon>
        <taxon>Prochlorococcus</taxon>
    </lineage>
</organism>
<dbReference type="EMBL" id="BX548175">
    <property type="protein sequence ID" value="CAE21873.1"/>
    <property type="molecule type" value="Genomic_DNA"/>
</dbReference>